<dbReference type="SUPFAM" id="SSF51569">
    <property type="entry name" value="Aldolase"/>
    <property type="match status" value="1"/>
</dbReference>
<evidence type="ECO:0000256" key="1">
    <source>
        <dbReference type="ARBA" id="ARBA00022679"/>
    </source>
</evidence>
<proteinExistence type="predicted"/>
<dbReference type="InterPro" id="IPR041071">
    <property type="entry name" value="DAHP_snth_FXD"/>
</dbReference>
<dbReference type="Pfam" id="PF00793">
    <property type="entry name" value="DAHP_synth_1"/>
    <property type="match status" value="1"/>
</dbReference>
<dbReference type="PANTHER" id="PTHR43018:SF1">
    <property type="entry name" value="PROTEIN AROA(G)"/>
    <property type="match status" value="1"/>
</dbReference>
<sequence>MVVVMAPGATEAQVEAVIARVRQAGGEAFVSRGVSRTIIGLVGDVEQFRALNLRRMAGVAEVIRVSTPYKLVSRHHFPSRSTVVVGGSGGRPEVRIGPEYFTLIAGPCAVESLDQILETAELAKAAGATLLRGGTFRPWSSAETFRGLGRSGLHMLAEAGAATGLPVVTEAADARDVEAVAEQADMLQVGARNMQNFALLDAVAQSGKPVLLKRGIQATIEEWLMAAEYIAQRGNLNIVLCERGIRTFEPTTPATLDISAVPTVQRLSHLPVVVDPTHASGRRDLVLPLARAVIAVGSDGVLIDVHPDPESALCDGPQALAGADVRVLASAIRRLAPLLDRDTADVTSVLVPEPR</sequence>
<dbReference type="Pfam" id="PF18152">
    <property type="entry name" value="DAHP_snth_FXD"/>
    <property type="match status" value="1"/>
</dbReference>
<dbReference type="InterPro" id="IPR013785">
    <property type="entry name" value="Aldolase_TIM"/>
</dbReference>
<dbReference type="InterPro" id="IPR006268">
    <property type="entry name" value="DAHP_syn_2"/>
</dbReference>
<dbReference type="EMBL" id="JAAGOA010000011">
    <property type="protein sequence ID" value="NEE01841.1"/>
    <property type="molecule type" value="Genomic_DNA"/>
</dbReference>
<dbReference type="Gene3D" id="3.30.70.1140">
    <property type="entry name" value="Phospho-2-dehydro-3-deoxyheptonate aldolase, domain 1"/>
    <property type="match status" value="1"/>
</dbReference>
<evidence type="ECO:0000259" key="2">
    <source>
        <dbReference type="Pfam" id="PF00793"/>
    </source>
</evidence>
<accession>A0A6L9SBB8</accession>
<dbReference type="GO" id="GO:0016832">
    <property type="term" value="F:aldehyde-lyase activity"/>
    <property type="evidence" value="ECO:0007669"/>
    <property type="project" value="InterPro"/>
</dbReference>
<protein>
    <submittedName>
        <fullName evidence="4">3-deoxy-7-phosphoheptulonate synthase</fullName>
        <ecNumber evidence="4">2.5.1.54</ecNumber>
    </submittedName>
</protein>
<dbReference type="EC" id="2.5.1.54" evidence="4"/>
<comment type="caution">
    <text evidence="4">The sequence shown here is derived from an EMBL/GenBank/DDBJ whole genome shotgun (WGS) entry which is preliminary data.</text>
</comment>
<evidence type="ECO:0000259" key="3">
    <source>
        <dbReference type="Pfam" id="PF18152"/>
    </source>
</evidence>
<organism evidence="4 5">
    <name type="scientific">Phytoactinopolyspora halotolerans</name>
    <dbReference type="NCBI Taxonomy" id="1981512"/>
    <lineage>
        <taxon>Bacteria</taxon>
        <taxon>Bacillati</taxon>
        <taxon>Actinomycetota</taxon>
        <taxon>Actinomycetes</taxon>
        <taxon>Jiangellales</taxon>
        <taxon>Jiangellaceae</taxon>
        <taxon>Phytoactinopolyspora</taxon>
    </lineage>
</organism>
<dbReference type="GO" id="GO:0009073">
    <property type="term" value="P:aromatic amino acid family biosynthetic process"/>
    <property type="evidence" value="ECO:0007669"/>
    <property type="project" value="InterPro"/>
</dbReference>
<dbReference type="AlphaFoldDB" id="A0A6L9SBB8"/>
<feature type="domain" description="DAHP synthetase I/KDSA" evidence="2">
    <location>
        <begin position="93"/>
        <end position="326"/>
    </location>
</feature>
<reference evidence="4 5" key="1">
    <citation type="submission" date="2020-02" db="EMBL/GenBank/DDBJ databases">
        <authorList>
            <person name="Li X.-J."/>
            <person name="Han X.-M."/>
        </authorList>
    </citation>
    <scope>NUCLEOTIDE SEQUENCE [LARGE SCALE GENOMIC DNA]</scope>
    <source>
        <strain evidence="4 5">CCTCC AB 2017055</strain>
    </source>
</reference>
<dbReference type="Proteomes" id="UP000475214">
    <property type="component" value="Unassembled WGS sequence"/>
</dbReference>
<feature type="domain" description="DAHP synthase ferredoxin-like" evidence="3">
    <location>
        <begin position="1"/>
        <end position="66"/>
    </location>
</feature>
<gene>
    <name evidence="4" type="primary">aroF</name>
    <name evidence="4" type="ORF">G1H10_16835</name>
</gene>
<dbReference type="NCBIfam" id="TIGR01361">
    <property type="entry name" value="DAHP_synth_Bsub"/>
    <property type="match status" value="1"/>
</dbReference>
<dbReference type="PANTHER" id="PTHR43018">
    <property type="entry name" value="PHOSPHO-2-DEHYDRO-3-DEOXYHEPTONATE ALDOLASE"/>
    <property type="match status" value="1"/>
</dbReference>
<dbReference type="NCBIfam" id="NF006421">
    <property type="entry name" value="PRK08673.1"/>
    <property type="match status" value="1"/>
</dbReference>
<dbReference type="NCBIfam" id="NF009239">
    <property type="entry name" value="PRK12595.1"/>
    <property type="match status" value="1"/>
</dbReference>
<name>A0A6L9SBB8_9ACTN</name>
<keyword evidence="5" id="KW-1185">Reference proteome</keyword>
<evidence type="ECO:0000313" key="5">
    <source>
        <dbReference type="Proteomes" id="UP000475214"/>
    </source>
</evidence>
<dbReference type="InterPro" id="IPR052899">
    <property type="entry name" value="Class-I_DAHP_synthase"/>
</dbReference>
<dbReference type="Gene3D" id="3.20.20.70">
    <property type="entry name" value="Aldolase class I"/>
    <property type="match status" value="1"/>
</dbReference>
<dbReference type="RefSeq" id="WP_163739841.1">
    <property type="nucleotide sequence ID" value="NZ_JAAGOA010000011.1"/>
</dbReference>
<keyword evidence="1 4" id="KW-0808">Transferase</keyword>
<dbReference type="InterPro" id="IPR006218">
    <property type="entry name" value="DAHP1/KDSA"/>
</dbReference>
<dbReference type="GO" id="GO:0003849">
    <property type="term" value="F:3-deoxy-7-phosphoheptulonate synthase activity"/>
    <property type="evidence" value="ECO:0007669"/>
    <property type="project" value="UniProtKB-EC"/>
</dbReference>
<evidence type="ECO:0000313" key="4">
    <source>
        <dbReference type="EMBL" id="NEE01841.1"/>
    </source>
</evidence>